<name>A0A2V3J0U5_9FLOR</name>
<evidence type="ECO:0000313" key="3">
    <source>
        <dbReference type="Proteomes" id="UP000247409"/>
    </source>
</evidence>
<dbReference type="EMBL" id="NBIV01000017">
    <property type="protein sequence ID" value="PXF48021.1"/>
    <property type="molecule type" value="Genomic_DNA"/>
</dbReference>
<feature type="transmembrane region" description="Helical" evidence="1">
    <location>
        <begin position="15"/>
        <end position="33"/>
    </location>
</feature>
<reference evidence="2 3" key="1">
    <citation type="journal article" date="2018" name="Mol. Biol. Evol.">
        <title>Analysis of the draft genome of the red seaweed Gracilariopsis chorda provides insights into genome size evolution in Rhodophyta.</title>
        <authorList>
            <person name="Lee J."/>
            <person name="Yang E.C."/>
            <person name="Graf L."/>
            <person name="Yang J.H."/>
            <person name="Qiu H."/>
            <person name="Zel Zion U."/>
            <person name="Chan C.X."/>
            <person name="Stephens T.G."/>
            <person name="Weber A.P.M."/>
            <person name="Boo G.H."/>
            <person name="Boo S.M."/>
            <person name="Kim K.M."/>
            <person name="Shin Y."/>
            <person name="Jung M."/>
            <person name="Lee S.J."/>
            <person name="Yim H.S."/>
            <person name="Lee J.H."/>
            <person name="Bhattacharya D."/>
            <person name="Yoon H.S."/>
        </authorList>
    </citation>
    <scope>NUCLEOTIDE SEQUENCE [LARGE SCALE GENOMIC DNA]</scope>
    <source>
        <strain evidence="2 3">SKKU-2015</strain>
        <tissue evidence="2">Whole body</tissue>
    </source>
</reference>
<keyword evidence="1" id="KW-0472">Membrane</keyword>
<evidence type="ECO:0000313" key="2">
    <source>
        <dbReference type="EMBL" id="PXF48021.1"/>
    </source>
</evidence>
<organism evidence="2 3">
    <name type="scientific">Gracilariopsis chorda</name>
    <dbReference type="NCBI Taxonomy" id="448386"/>
    <lineage>
        <taxon>Eukaryota</taxon>
        <taxon>Rhodophyta</taxon>
        <taxon>Florideophyceae</taxon>
        <taxon>Rhodymeniophycidae</taxon>
        <taxon>Gracilariales</taxon>
        <taxon>Gracilariaceae</taxon>
        <taxon>Gracilariopsis</taxon>
    </lineage>
</organism>
<dbReference type="OrthoDB" id="10394914at2759"/>
<gene>
    <name evidence="2" type="ORF">BWQ96_02212</name>
</gene>
<dbReference type="Proteomes" id="UP000247409">
    <property type="component" value="Unassembled WGS sequence"/>
</dbReference>
<sequence length="361" mass="41446">MAVLTNSNPFHPPALILRFGLLLLIFFLGYTFGKYTDHLYACLRPLRTPLRIDAQRYSAHPPQHEPRNLSSPQREIFLTPSAVRIEGIGAVLSGLKPILMLANYTNAKITMHDNFTGHGYNMTEYLRLEKPFEPHQRIPCKLNLNLRKFLVNVVEHCHNFRPEHLKPLRLFERCNSISVNKYIAHPRMCVKHTQDLARDFTKFQLRSNVRKDNLCVLRRGGDIEDIIRSGQGNMHAIDEQLTIPILRKAAGRGRRIVLATETRYEQEVSDLYRPHIFSNNESLPVVVSLLETCRCLFVSSGSAFAAAMMQLARPTYLVYTSSRPGFSFDAQWYHFDEYGEQAIDVTSGKDYVVERCAPQQL</sequence>
<dbReference type="AlphaFoldDB" id="A0A2V3J0U5"/>
<proteinExistence type="predicted"/>
<evidence type="ECO:0000256" key="1">
    <source>
        <dbReference type="SAM" id="Phobius"/>
    </source>
</evidence>
<keyword evidence="1" id="KW-0812">Transmembrane</keyword>
<keyword evidence="3" id="KW-1185">Reference proteome</keyword>
<accession>A0A2V3J0U5</accession>
<protein>
    <submittedName>
        <fullName evidence="2">Uncharacterized protein</fullName>
    </submittedName>
</protein>
<keyword evidence="1" id="KW-1133">Transmembrane helix</keyword>
<comment type="caution">
    <text evidence="2">The sequence shown here is derived from an EMBL/GenBank/DDBJ whole genome shotgun (WGS) entry which is preliminary data.</text>
</comment>